<reference evidence="3" key="2">
    <citation type="submission" date="2021-02" db="EMBL/GenBank/DDBJ databases">
        <authorList>
            <person name="Kimball J.A."/>
            <person name="Haas M.W."/>
            <person name="Macchietto M."/>
            <person name="Kono T."/>
            <person name="Duquette J."/>
            <person name="Shao M."/>
        </authorList>
    </citation>
    <scope>NUCLEOTIDE SEQUENCE</scope>
    <source>
        <tissue evidence="3">Fresh leaf tissue</tissue>
    </source>
</reference>
<feature type="region of interest" description="Disordered" evidence="2">
    <location>
        <begin position="108"/>
        <end position="294"/>
    </location>
</feature>
<evidence type="ECO:0000313" key="4">
    <source>
        <dbReference type="Proteomes" id="UP000729402"/>
    </source>
</evidence>
<dbReference type="EMBL" id="JAAALK010000079">
    <property type="protein sequence ID" value="KAG8095704.1"/>
    <property type="molecule type" value="Genomic_DNA"/>
</dbReference>
<keyword evidence="1" id="KW-0175">Coiled coil</keyword>
<feature type="compositionally biased region" description="Polar residues" evidence="2">
    <location>
        <begin position="26"/>
        <end position="37"/>
    </location>
</feature>
<reference evidence="3" key="1">
    <citation type="journal article" date="2021" name="bioRxiv">
        <title>Whole Genome Assembly and Annotation of Northern Wild Rice, Zizania palustris L., Supports a Whole Genome Duplication in the Zizania Genus.</title>
        <authorList>
            <person name="Haas M."/>
            <person name="Kono T."/>
            <person name="Macchietto M."/>
            <person name="Millas R."/>
            <person name="McGilp L."/>
            <person name="Shao M."/>
            <person name="Duquette J."/>
            <person name="Hirsch C.N."/>
            <person name="Kimball J."/>
        </authorList>
    </citation>
    <scope>NUCLEOTIDE SEQUENCE</scope>
    <source>
        <tissue evidence="3">Fresh leaf tissue</tissue>
    </source>
</reference>
<feature type="coiled-coil region" evidence="1">
    <location>
        <begin position="409"/>
        <end position="492"/>
    </location>
</feature>
<name>A0A8J5WVP9_ZIZPA</name>
<proteinExistence type="predicted"/>
<feature type="compositionally biased region" description="Basic residues" evidence="2">
    <location>
        <begin position="121"/>
        <end position="133"/>
    </location>
</feature>
<evidence type="ECO:0000256" key="1">
    <source>
        <dbReference type="SAM" id="Coils"/>
    </source>
</evidence>
<evidence type="ECO:0000256" key="2">
    <source>
        <dbReference type="SAM" id="MobiDB-lite"/>
    </source>
</evidence>
<evidence type="ECO:0000313" key="3">
    <source>
        <dbReference type="EMBL" id="KAG8095704.1"/>
    </source>
</evidence>
<accession>A0A8J5WVP9</accession>
<organism evidence="3 4">
    <name type="scientific">Zizania palustris</name>
    <name type="common">Northern wild rice</name>
    <dbReference type="NCBI Taxonomy" id="103762"/>
    <lineage>
        <taxon>Eukaryota</taxon>
        <taxon>Viridiplantae</taxon>
        <taxon>Streptophyta</taxon>
        <taxon>Embryophyta</taxon>
        <taxon>Tracheophyta</taxon>
        <taxon>Spermatophyta</taxon>
        <taxon>Magnoliopsida</taxon>
        <taxon>Liliopsida</taxon>
        <taxon>Poales</taxon>
        <taxon>Poaceae</taxon>
        <taxon>BOP clade</taxon>
        <taxon>Oryzoideae</taxon>
        <taxon>Oryzeae</taxon>
        <taxon>Zizaniinae</taxon>
        <taxon>Zizania</taxon>
    </lineage>
</organism>
<feature type="compositionally biased region" description="Polar residues" evidence="2">
    <location>
        <begin position="220"/>
        <end position="230"/>
    </location>
</feature>
<feature type="compositionally biased region" description="Acidic residues" evidence="2">
    <location>
        <begin position="262"/>
        <end position="278"/>
    </location>
</feature>
<keyword evidence="4" id="KW-1185">Reference proteome</keyword>
<protein>
    <submittedName>
        <fullName evidence="3">Uncharacterized protein</fullName>
    </submittedName>
</protein>
<comment type="caution">
    <text evidence="3">The sequence shown here is derived from an EMBL/GenBank/DDBJ whole genome shotgun (WGS) entry which is preliminary data.</text>
</comment>
<feature type="region of interest" description="Disordered" evidence="2">
    <location>
        <begin position="613"/>
        <end position="647"/>
    </location>
</feature>
<dbReference type="Proteomes" id="UP000729402">
    <property type="component" value="Unassembled WGS sequence"/>
</dbReference>
<feature type="region of interest" description="Disordered" evidence="2">
    <location>
        <begin position="22"/>
        <end position="43"/>
    </location>
</feature>
<dbReference type="AlphaFoldDB" id="A0A8J5WVP9"/>
<sequence>MSMRDLTEEFVALKIPPLKEEWPASLRSSQDESTSTELSRRLGSLVAKTPEEVARMAEKILGAPTPAEYKRRVELVGSWGWHNRVWEALELSPRPLPEGEVLRAASKKRVADLDAGPSPKRSSKKKKVVKGPRRLSLAHSSTSHSEWGYSSEGAGTELEDPPAVPDLVRPERSATERAGGAPTPPNPSPPAMRTRQEAPVIEVVPSPKSTPSCDPASEGISASSRGSTSVWGLDPAPIPSEDGANAGSEVPANAAGAPEPGDGVESEEAPEEASEGVDQETRIRPRPPSSSMGARSSVALLCPFLVEGEDFTSRVAPVHDSYLRLREAWVIDELSLSDSLELNRAIENAAGQVVALAQGSLLSLLSECRRRESSTSELSGRADASERLVREQAAKIEGLRSRVTRAEALEAQMAEIDSLKARVTELEGLRVRAAQADELEVEFNAFRAQAAEVERLRSRAESDSKEKSSCLVLQLERTAADLLARNEEVTEALAQGEKTVADTVVSLRRVLARYGTGCTAFDIAREPLSHRVKFVQAALQQIGLTVSKYGEGVCSARDCDIEVLKPDRALRHQWAILEALRANRPAHFVLPRGSDGYADPEVLQGVLSLIKKEEKEPRAPSSSPEPVDWSDEETGPNEALSRGESLRSWAQLQEDQRIFRAQRKEEKR</sequence>
<gene>
    <name evidence="3" type="ORF">GUJ93_ZPchr0013g35351</name>
</gene>